<evidence type="ECO:0000313" key="2">
    <source>
        <dbReference type="Proteomes" id="UP000516422"/>
    </source>
</evidence>
<sequence length="191" mass="20289">MVQADQLCLETETVAYAVLLARFPSGPAADLFTGLNAALRSLKPSLDRCARALDSSPSSALDPSKDANAFAFPRAVSWMCLHAGPVEAALALRSDFAAYARESRELLRTLTDNDIEVPEAFRDHYSLPTPTELLDLAAAVVEDGVRKGESPDRATSVADMLLAGLDGFWLFAAGARRAPSAVAAGPRSRQG</sequence>
<proteinExistence type="predicted"/>
<dbReference type="Proteomes" id="UP000516422">
    <property type="component" value="Chromosome"/>
</dbReference>
<accession>A0A7H1PQZ4</accession>
<dbReference type="KEGG" id="sgf:HEP81_00137"/>
<protein>
    <submittedName>
        <fullName evidence="1">Uncharacterized protein</fullName>
    </submittedName>
</protein>
<dbReference type="AlphaFoldDB" id="A0A7H1PQZ4"/>
<organism evidence="1 2">
    <name type="scientific">Streptomyces griseofuscus</name>
    <dbReference type="NCBI Taxonomy" id="146922"/>
    <lineage>
        <taxon>Bacteria</taxon>
        <taxon>Bacillati</taxon>
        <taxon>Actinomycetota</taxon>
        <taxon>Actinomycetes</taxon>
        <taxon>Kitasatosporales</taxon>
        <taxon>Streptomycetaceae</taxon>
        <taxon>Streptomyces</taxon>
    </lineage>
</organism>
<evidence type="ECO:0000313" key="1">
    <source>
        <dbReference type="EMBL" id="QNT90474.1"/>
    </source>
</evidence>
<gene>
    <name evidence="1" type="ORF">HEP81_00137</name>
</gene>
<reference evidence="1 2" key="1">
    <citation type="submission" date="2020-04" db="EMBL/GenBank/DDBJ databases">
        <title>Characterization and engineering of Streptomyces griseofuscus DSM40191 as a potential heterologous host for expression of BGCs.</title>
        <authorList>
            <person name="Gren T."/>
            <person name="Whitford C.M."/>
            <person name="Mohite O.S."/>
            <person name="Joergensen T.S."/>
            <person name="Nielsen J.B."/>
            <person name="Lee S.Y."/>
            <person name="Weber T."/>
        </authorList>
    </citation>
    <scope>NUCLEOTIDE SEQUENCE [LARGE SCALE GENOMIC DNA]</scope>
    <source>
        <strain evidence="1 2">DSM 40191</strain>
    </source>
</reference>
<dbReference type="EMBL" id="CP051006">
    <property type="protein sequence ID" value="QNT90474.1"/>
    <property type="molecule type" value="Genomic_DNA"/>
</dbReference>
<name>A0A7H1PQZ4_9ACTN</name>